<accession>A0A251S298</accession>
<evidence type="ECO:0000256" key="1">
    <source>
        <dbReference type="SAM" id="MobiDB-lite"/>
    </source>
</evidence>
<organism evidence="2 3">
    <name type="scientific">Helianthus annuus</name>
    <name type="common">Common sunflower</name>
    <dbReference type="NCBI Taxonomy" id="4232"/>
    <lineage>
        <taxon>Eukaryota</taxon>
        <taxon>Viridiplantae</taxon>
        <taxon>Streptophyta</taxon>
        <taxon>Embryophyta</taxon>
        <taxon>Tracheophyta</taxon>
        <taxon>Spermatophyta</taxon>
        <taxon>Magnoliopsida</taxon>
        <taxon>eudicotyledons</taxon>
        <taxon>Gunneridae</taxon>
        <taxon>Pentapetalae</taxon>
        <taxon>asterids</taxon>
        <taxon>campanulids</taxon>
        <taxon>Asterales</taxon>
        <taxon>Asteraceae</taxon>
        <taxon>Asteroideae</taxon>
        <taxon>Heliantheae alliance</taxon>
        <taxon>Heliantheae</taxon>
        <taxon>Helianthus</taxon>
    </lineage>
</organism>
<dbReference type="EMBL" id="CM007905">
    <property type="protein sequence ID" value="OTF92798.1"/>
    <property type="molecule type" value="Genomic_DNA"/>
</dbReference>
<gene>
    <name evidence="2" type="ORF">HannXRQ_Chr16g0525881</name>
</gene>
<name>A0A251S298_HELAN</name>
<protein>
    <submittedName>
        <fullName evidence="2">Uncharacterized protein</fullName>
    </submittedName>
</protein>
<proteinExistence type="predicted"/>
<evidence type="ECO:0000313" key="2">
    <source>
        <dbReference type="EMBL" id="OTF92798.1"/>
    </source>
</evidence>
<dbReference type="InParanoid" id="A0A251S298"/>
<keyword evidence="3" id="KW-1185">Reference proteome</keyword>
<evidence type="ECO:0000313" key="3">
    <source>
        <dbReference type="Proteomes" id="UP000215914"/>
    </source>
</evidence>
<dbReference type="AlphaFoldDB" id="A0A251S298"/>
<feature type="region of interest" description="Disordered" evidence="1">
    <location>
        <begin position="43"/>
        <end position="111"/>
    </location>
</feature>
<feature type="compositionally biased region" description="Polar residues" evidence="1">
    <location>
        <begin position="101"/>
        <end position="111"/>
    </location>
</feature>
<feature type="region of interest" description="Disordered" evidence="1">
    <location>
        <begin position="1"/>
        <end position="24"/>
    </location>
</feature>
<sequence>MTTNEISESDDKRETRQGRSKGILRKKITCDEREKRKVTFSADVKKTDANPTHIRKRKHNDDKEDNEPIVLMIKKSQIRKRKSNVNNKDVENVKNTTTVEQQSKGTTYLKR</sequence>
<reference evidence="3" key="1">
    <citation type="journal article" date="2017" name="Nature">
        <title>The sunflower genome provides insights into oil metabolism, flowering and Asterid evolution.</title>
        <authorList>
            <person name="Badouin H."/>
            <person name="Gouzy J."/>
            <person name="Grassa C.J."/>
            <person name="Murat F."/>
            <person name="Staton S.E."/>
            <person name="Cottret L."/>
            <person name="Lelandais-Briere C."/>
            <person name="Owens G.L."/>
            <person name="Carrere S."/>
            <person name="Mayjonade B."/>
            <person name="Legrand L."/>
            <person name="Gill N."/>
            <person name="Kane N.C."/>
            <person name="Bowers J.E."/>
            <person name="Hubner S."/>
            <person name="Bellec A."/>
            <person name="Berard A."/>
            <person name="Berges H."/>
            <person name="Blanchet N."/>
            <person name="Boniface M.C."/>
            <person name="Brunel D."/>
            <person name="Catrice O."/>
            <person name="Chaidir N."/>
            <person name="Claudel C."/>
            <person name="Donnadieu C."/>
            <person name="Faraut T."/>
            <person name="Fievet G."/>
            <person name="Helmstetter N."/>
            <person name="King M."/>
            <person name="Knapp S.J."/>
            <person name="Lai Z."/>
            <person name="Le Paslier M.C."/>
            <person name="Lippi Y."/>
            <person name="Lorenzon L."/>
            <person name="Mandel J.R."/>
            <person name="Marage G."/>
            <person name="Marchand G."/>
            <person name="Marquand E."/>
            <person name="Bret-Mestries E."/>
            <person name="Morien E."/>
            <person name="Nambeesan S."/>
            <person name="Nguyen T."/>
            <person name="Pegot-Espagnet P."/>
            <person name="Pouilly N."/>
            <person name="Raftis F."/>
            <person name="Sallet E."/>
            <person name="Schiex T."/>
            <person name="Thomas J."/>
            <person name="Vandecasteele C."/>
            <person name="Vares D."/>
            <person name="Vear F."/>
            <person name="Vautrin S."/>
            <person name="Crespi M."/>
            <person name="Mangin B."/>
            <person name="Burke J.M."/>
            <person name="Salse J."/>
            <person name="Munos S."/>
            <person name="Vincourt P."/>
            <person name="Rieseberg L.H."/>
            <person name="Langlade N.B."/>
        </authorList>
    </citation>
    <scope>NUCLEOTIDE SEQUENCE [LARGE SCALE GENOMIC DNA]</scope>
    <source>
        <strain evidence="3">cv. SF193</strain>
    </source>
</reference>
<dbReference type="Proteomes" id="UP000215914">
    <property type="component" value="Chromosome 16"/>
</dbReference>